<keyword evidence="5" id="KW-0812">Transmembrane</keyword>
<dbReference type="PANTHER" id="PTHR46858">
    <property type="entry name" value="OS05G0521000 PROTEIN"/>
    <property type="match status" value="1"/>
</dbReference>
<feature type="region of interest" description="Disordered" evidence="4">
    <location>
        <begin position="240"/>
        <end position="295"/>
    </location>
</feature>
<feature type="compositionally biased region" description="Low complexity" evidence="4">
    <location>
        <begin position="270"/>
        <end position="295"/>
    </location>
</feature>
<feature type="compositionally biased region" description="Low complexity" evidence="4">
    <location>
        <begin position="715"/>
        <end position="731"/>
    </location>
</feature>
<accession>A0A8J4GMD2</accession>
<feature type="compositionally biased region" description="Low complexity" evidence="4">
    <location>
        <begin position="837"/>
        <end position="846"/>
    </location>
</feature>
<dbReference type="AlphaFoldDB" id="A0A8J4GMD2"/>
<dbReference type="GO" id="GO:0016567">
    <property type="term" value="P:protein ubiquitination"/>
    <property type="evidence" value="ECO:0007669"/>
    <property type="project" value="TreeGrafter"/>
</dbReference>
<evidence type="ECO:0000256" key="3">
    <source>
        <dbReference type="ARBA" id="ARBA00022833"/>
    </source>
</evidence>
<organism evidence="7 8">
    <name type="scientific">Volvox reticuliferus</name>
    <dbReference type="NCBI Taxonomy" id="1737510"/>
    <lineage>
        <taxon>Eukaryota</taxon>
        <taxon>Viridiplantae</taxon>
        <taxon>Chlorophyta</taxon>
        <taxon>core chlorophytes</taxon>
        <taxon>Chlorophyceae</taxon>
        <taxon>CS clade</taxon>
        <taxon>Chlamydomonadales</taxon>
        <taxon>Volvocaceae</taxon>
        <taxon>Volvox</taxon>
    </lineage>
</organism>
<dbReference type="GO" id="GO:0010468">
    <property type="term" value="P:regulation of gene expression"/>
    <property type="evidence" value="ECO:0007669"/>
    <property type="project" value="TreeGrafter"/>
</dbReference>
<keyword evidence="2" id="KW-0863">Zinc-finger</keyword>
<proteinExistence type="predicted"/>
<feature type="compositionally biased region" description="Pro residues" evidence="4">
    <location>
        <begin position="683"/>
        <end position="694"/>
    </location>
</feature>
<evidence type="ECO:0000313" key="8">
    <source>
        <dbReference type="Proteomes" id="UP000722791"/>
    </source>
</evidence>
<feature type="compositionally biased region" description="Gly residues" evidence="4">
    <location>
        <begin position="246"/>
        <end position="262"/>
    </location>
</feature>
<reference evidence="7" key="1">
    <citation type="journal article" date="2021" name="Proc. Natl. Acad. Sci. U.S.A.">
        <title>Three genomes in the algal genus Volvox reveal the fate of a haploid sex-determining region after a transition to homothallism.</title>
        <authorList>
            <person name="Yamamoto K."/>
            <person name="Hamaji T."/>
            <person name="Kawai-Toyooka H."/>
            <person name="Matsuzaki R."/>
            <person name="Takahashi F."/>
            <person name="Nishimura Y."/>
            <person name="Kawachi M."/>
            <person name="Noguchi H."/>
            <person name="Minakuchi Y."/>
            <person name="Umen J.G."/>
            <person name="Toyoda A."/>
            <person name="Nozaki H."/>
        </authorList>
    </citation>
    <scope>NUCLEOTIDE SEQUENCE</scope>
    <source>
        <strain evidence="7">NIES-3785</strain>
        <strain evidence="6">NIES-3786</strain>
    </source>
</reference>
<dbReference type="Gene3D" id="3.30.40.10">
    <property type="entry name" value="Zinc/RING finger domain, C3HC4 (zinc finger)"/>
    <property type="match status" value="1"/>
</dbReference>
<keyword evidence="3" id="KW-0862">Zinc</keyword>
<feature type="compositionally biased region" description="Polar residues" evidence="4">
    <location>
        <begin position="448"/>
        <end position="457"/>
    </location>
</feature>
<dbReference type="EMBL" id="BNCQ01000033">
    <property type="protein sequence ID" value="GIM10034.1"/>
    <property type="molecule type" value="Genomic_DNA"/>
</dbReference>
<comment type="caution">
    <text evidence="7">The sequence shown here is derived from an EMBL/GenBank/DDBJ whole genome shotgun (WGS) entry which is preliminary data.</text>
</comment>
<dbReference type="GO" id="GO:0008270">
    <property type="term" value="F:zinc ion binding"/>
    <property type="evidence" value="ECO:0007669"/>
    <property type="project" value="UniProtKB-KW"/>
</dbReference>
<feature type="compositionally biased region" description="Low complexity" evidence="4">
    <location>
        <begin position="662"/>
        <end position="682"/>
    </location>
</feature>
<evidence type="ECO:0008006" key="10">
    <source>
        <dbReference type="Google" id="ProtNLM"/>
    </source>
</evidence>
<feature type="compositionally biased region" description="Low complexity" evidence="4">
    <location>
        <begin position="580"/>
        <end position="597"/>
    </location>
</feature>
<evidence type="ECO:0000313" key="9">
    <source>
        <dbReference type="Proteomes" id="UP000747110"/>
    </source>
</evidence>
<gene>
    <name evidence="6" type="ORF">Vretifemale_14571</name>
    <name evidence="7" type="ORF">Vretimale_13816</name>
</gene>
<feature type="compositionally biased region" description="Polar residues" evidence="4">
    <location>
        <begin position="347"/>
        <end position="356"/>
    </location>
</feature>
<feature type="region of interest" description="Disordered" evidence="4">
    <location>
        <begin position="779"/>
        <end position="850"/>
    </location>
</feature>
<keyword evidence="5" id="KW-0472">Membrane</keyword>
<evidence type="ECO:0000313" key="7">
    <source>
        <dbReference type="EMBL" id="GIM10034.1"/>
    </source>
</evidence>
<name>A0A8J4GMD2_9CHLO</name>
<feature type="region of interest" description="Disordered" evidence="4">
    <location>
        <begin position="544"/>
        <end position="623"/>
    </location>
</feature>
<dbReference type="InterPro" id="IPR013083">
    <property type="entry name" value="Znf_RING/FYVE/PHD"/>
</dbReference>
<feature type="transmembrane region" description="Helical" evidence="5">
    <location>
        <begin position="162"/>
        <end position="179"/>
    </location>
</feature>
<dbReference type="Proteomes" id="UP000722791">
    <property type="component" value="Unassembled WGS sequence"/>
</dbReference>
<dbReference type="Pfam" id="PF13920">
    <property type="entry name" value="zf-C3HC4_3"/>
    <property type="match status" value="1"/>
</dbReference>
<evidence type="ECO:0000313" key="6">
    <source>
        <dbReference type="EMBL" id="GIL86171.1"/>
    </source>
</evidence>
<keyword evidence="5" id="KW-1133">Transmembrane helix</keyword>
<dbReference type="Proteomes" id="UP000747110">
    <property type="component" value="Unassembled WGS sequence"/>
</dbReference>
<dbReference type="EMBL" id="BNCP01000035">
    <property type="protein sequence ID" value="GIL86171.1"/>
    <property type="molecule type" value="Genomic_DNA"/>
</dbReference>
<feature type="region of interest" description="Disordered" evidence="4">
    <location>
        <begin position="661"/>
        <end position="731"/>
    </location>
</feature>
<sequence>MASNFLPVGLLDQPWSEDDSLGALSSLERRQRKAAEKSDINAFYKFLGIVFLTLNLIFLGSELYTFATEPSRGLTGAFLLEIGRLSGVAFSQLQNLYKVVGDIAWTGIAVVHGHDFAQRGVDIAKGVAELLASGLFYLALALTVLILFYGCYGICRTPARTIVLSAVAIPLLIFMPRLYEWLVRRLCKTQNAEPVVLWALLFGGVMCFASLLVARTVGGRAGEASQSMVSPARHRGTAALRRQPAAGGGASGSGTSGAGGGSGHRRGTYSRALSSGRSGGAAVLGDTTQPSVARSSSSASLASSGLFQGFPCLSGAASGGAAVDPVGIHCSTRGLYRTGSVGSNFTDATSSSSVGQTKHGAAAGAPGGMPNSRGEPTGHPSAFDPVGVTSKVNGSAGSRGIGPGGSACMSTRDSSSTRSASAAAKGSASNNSSSSSGKQRQQAEGPCTSGSGISGTDRTSKTKLKGGTGTGAGSTANQTCRGGQDSILARARVDGGIKQATGSHVSNPKQVDSVISSQVINTITASVTVGNAASFLQIAAAASTSKKKAPNSLSSSSNATSTAASTSSHTPSRQQHGVLPAASASAPASTSPAAGSANRPTRSEITGSKPFTISSKEPAGPGAVVTPTGGGLFSRFTASVASSAAAVTPAVVIRSAKKAMGPAPVVTPAAAARKPQVQQTTLPPQPPPPPPPAPMQYIFVQPPPPPPPRKTQAQAAVSHAPTSTPAAAAAEGVAAQAASHITRNAWLNPNPAIKQASAVSRGHKGAPAAVRPPTAAAAAMAEFSTSRSSGGAAPHLTGSPSTRSASCGGAGLAGVSPVDPPVFDGSPRTYARSPIVAGTTATSTGGTVRGDATTTIGEPDAGAAVPALGVLANPFLPPQAQEHLRNHLQFQANQSGPETLISTTIVSSDAGVGPLVAHKHASGDLDIANVAANYRPYPSADVSPAVPTTAIANTEGGDSFSLFSTPPPLITADSATDAIAGLDGGEAPRSGGGPLHMQYGNHGVYGKYTALPSLVNDSVWGPFAFDAPPLRHGPLAPRVPPPGFPSHAYGGAFAAGPISGATGWKQLPATAVAQLNDRSDTLPLPPAAEKGILASLGFVDDVNADGASGGGDDAGGSCAICWSAPRHVGFLHGKTSHLCVCRRCASKLREGVHRCPMCRQLIERIIDIY</sequence>
<keyword evidence="9" id="KW-1185">Reference proteome</keyword>
<feature type="compositionally biased region" description="Low complexity" evidence="4">
    <location>
        <begin position="410"/>
        <end position="438"/>
    </location>
</feature>
<evidence type="ECO:0000256" key="2">
    <source>
        <dbReference type="ARBA" id="ARBA00022771"/>
    </source>
</evidence>
<keyword evidence="1" id="KW-0479">Metal-binding</keyword>
<feature type="transmembrane region" description="Helical" evidence="5">
    <location>
        <begin position="195"/>
        <end position="214"/>
    </location>
</feature>
<feature type="compositionally biased region" description="Low complexity" evidence="4">
    <location>
        <begin position="544"/>
        <end position="572"/>
    </location>
</feature>
<protein>
    <recommendedName>
        <fullName evidence="10">RING-type domain-containing protein</fullName>
    </recommendedName>
</protein>
<dbReference type="CDD" id="cd16646">
    <property type="entry name" value="mRING-HC-C2H2C4_MDM2-like"/>
    <property type="match status" value="1"/>
</dbReference>
<dbReference type="PANTHER" id="PTHR46858:SF5">
    <property type="entry name" value="E3 UBIQUITIN-PROTEIN LIGASE APD1-RELATED"/>
    <property type="match status" value="1"/>
</dbReference>
<evidence type="ECO:0000256" key="4">
    <source>
        <dbReference type="SAM" id="MobiDB-lite"/>
    </source>
</evidence>
<dbReference type="GO" id="GO:0061630">
    <property type="term" value="F:ubiquitin protein ligase activity"/>
    <property type="evidence" value="ECO:0007669"/>
    <property type="project" value="TreeGrafter"/>
</dbReference>
<feature type="transmembrane region" description="Helical" evidence="5">
    <location>
        <begin position="135"/>
        <end position="155"/>
    </location>
</feature>
<evidence type="ECO:0000256" key="5">
    <source>
        <dbReference type="SAM" id="Phobius"/>
    </source>
</evidence>
<evidence type="ECO:0000256" key="1">
    <source>
        <dbReference type="ARBA" id="ARBA00022723"/>
    </source>
</evidence>
<dbReference type="OrthoDB" id="542391at2759"/>
<feature type="region of interest" description="Disordered" evidence="4">
    <location>
        <begin position="347"/>
        <end position="481"/>
    </location>
</feature>
<feature type="compositionally biased region" description="Polar residues" evidence="4">
    <location>
        <begin position="598"/>
        <end position="615"/>
    </location>
</feature>
<feature type="transmembrane region" description="Helical" evidence="5">
    <location>
        <begin position="42"/>
        <end position="61"/>
    </location>
</feature>